<accession>A0AAV3RBB4</accession>
<dbReference type="Proteomes" id="UP001454036">
    <property type="component" value="Unassembled WGS sequence"/>
</dbReference>
<proteinExistence type="predicted"/>
<protein>
    <submittedName>
        <fullName evidence="1">Uncharacterized protein</fullName>
    </submittedName>
</protein>
<comment type="caution">
    <text evidence="1">The sequence shown here is derived from an EMBL/GenBank/DDBJ whole genome shotgun (WGS) entry which is preliminary data.</text>
</comment>
<evidence type="ECO:0000313" key="2">
    <source>
        <dbReference type="Proteomes" id="UP001454036"/>
    </source>
</evidence>
<reference evidence="1 2" key="1">
    <citation type="submission" date="2024-01" db="EMBL/GenBank/DDBJ databases">
        <title>The complete chloroplast genome sequence of Lithospermum erythrorhizon: insights into the phylogenetic relationship among Boraginaceae species and the maternal lineages of purple gromwells.</title>
        <authorList>
            <person name="Okada T."/>
            <person name="Watanabe K."/>
        </authorList>
    </citation>
    <scope>NUCLEOTIDE SEQUENCE [LARGE SCALE GENOMIC DNA]</scope>
</reference>
<name>A0AAV3RBB4_LITER</name>
<gene>
    <name evidence="1" type="ORF">LIER_25625</name>
</gene>
<evidence type="ECO:0000313" key="1">
    <source>
        <dbReference type="EMBL" id="GAA0171642.1"/>
    </source>
</evidence>
<dbReference type="EMBL" id="BAABME010007762">
    <property type="protein sequence ID" value="GAA0171642.1"/>
    <property type="molecule type" value="Genomic_DNA"/>
</dbReference>
<sequence>MIKWPDGRANTSDVQDFKAGFPNQFDDDDDLMEWFGSTCCKAINVWNKLRGSFPQVWWWKVIWFNGHVPNDLKKAVNVLVRVSPTTVLGEGGELGG</sequence>
<organism evidence="1 2">
    <name type="scientific">Lithospermum erythrorhizon</name>
    <name type="common">Purple gromwell</name>
    <name type="synonym">Lithospermum officinale var. erythrorhizon</name>
    <dbReference type="NCBI Taxonomy" id="34254"/>
    <lineage>
        <taxon>Eukaryota</taxon>
        <taxon>Viridiplantae</taxon>
        <taxon>Streptophyta</taxon>
        <taxon>Embryophyta</taxon>
        <taxon>Tracheophyta</taxon>
        <taxon>Spermatophyta</taxon>
        <taxon>Magnoliopsida</taxon>
        <taxon>eudicotyledons</taxon>
        <taxon>Gunneridae</taxon>
        <taxon>Pentapetalae</taxon>
        <taxon>asterids</taxon>
        <taxon>lamiids</taxon>
        <taxon>Boraginales</taxon>
        <taxon>Boraginaceae</taxon>
        <taxon>Boraginoideae</taxon>
        <taxon>Lithospermeae</taxon>
        <taxon>Lithospermum</taxon>
    </lineage>
</organism>
<keyword evidence="2" id="KW-1185">Reference proteome</keyword>
<dbReference type="AlphaFoldDB" id="A0AAV3RBB4"/>